<protein>
    <submittedName>
        <fullName evidence="3">Transposase</fullName>
    </submittedName>
</protein>
<dbReference type="Proteomes" id="UP000636949">
    <property type="component" value="Unassembled WGS sequence"/>
</dbReference>
<accession>A0A8J3EAJ1</accession>
<dbReference type="SUPFAM" id="SSF50610">
    <property type="entry name" value="mu transposase, C-terminal domain"/>
    <property type="match status" value="1"/>
</dbReference>
<dbReference type="InterPro" id="IPR055247">
    <property type="entry name" value="InsJ-like_HTH"/>
</dbReference>
<dbReference type="PANTHER" id="PTHR35004">
    <property type="entry name" value="TRANSPOSASE RV3428C-RELATED"/>
    <property type="match status" value="1"/>
</dbReference>
<dbReference type="SUPFAM" id="SSF46689">
    <property type="entry name" value="Homeodomain-like"/>
    <property type="match status" value="1"/>
</dbReference>
<dbReference type="RefSeq" id="WP_117004120.1">
    <property type="nucleotide sequence ID" value="NZ_BMJS01000081.1"/>
</dbReference>
<feature type="region of interest" description="Disordered" evidence="1">
    <location>
        <begin position="461"/>
        <end position="481"/>
    </location>
</feature>
<dbReference type="Pfam" id="PF00665">
    <property type="entry name" value="rve"/>
    <property type="match status" value="1"/>
</dbReference>
<gene>
    <name evidence="3" type="ORF">GCM10010995_27990</name>
</gene>
<dbReference type="Gene3D" id="3.30.420.10">
    <property type="entry name" value="Ribonuclease H-like superfamily/Ribonuclease H"/>
    <property type="match status" value="1"/>
</dbReference>
<evidence type="ECO:0000313" key="4">
    <source>
        <dbReference type="Proteomes" id="UP000636949"/>
    </source>
</evidence>
<evidence type="ECO:0000256" key="1">
    <source>
        <dbReference type="SAM" id="MobiDB-lite"/>
    </source>
</evidence>
<keyword evidence="4" id="KW-1185">Reference proteome</keyword>
<dbReference type="InterPro" id="IPR012337">
    <property type="entry name" value="RNaseH-like_sf"/>
</dbReference>
<dbReference type="InterPro" id="IPR015378">
    <property type="entry name" value="Transposase-like_Mu_C"/>
</dbReference>
<dbReference type="InterPro" id="IPR009057">
    <property type="entry name" value="Homeodomain-like_sf"/>
</dbReference>
<dbReference type="PANTHER" id="PTHR35004:SF6">
    <property type="entry name" value="TRANSPOSASE"/>
    <property type="match status" value="1"/>
</dbReference>
<dbReference type="OrthoDB" id="501284at2"/>
<dbReference type="PROSITE" id="PS50994">
    <property type="entry name" value="INTEGRASE"/>
    <property type="match status" value="1"/>
</dbReference>
<dbReference type="InterPro" id="IPR001584">
    <property type="entry name" value="Integrase_cat-core"/>
</dbReference>
<dbReference type="Pfam" id="PF09299">
    <property type="entry name" value="Mu-transpos_C"/>
    <property type="match status" value="1"/>
</dbReference>
<evidence type="ECO:0000313" key="3">
    <source>
        <dbReference type="EMBL" id="GGG08822.1"/>
    </source>
</evidence>
<feature type="domain" description="Integrase catalytic" evidence="2">
    <location>
        <begin position="154"/>
        <end position="333"/>
    </location>
</feature>
<comment type="caution">
    <text evidence="3">The sequence shown here is derived from an EMBL/GenBank/DDBJ whole genome shotgun (WGS) entry which is preliminary data.</text>
</comment>
<dbReference type="GO" id="GO:0003676">
    <property type="term" value="F:nucleic acid binding"/>
    <property type="evidence" value="ECO:0007669"/>
    <property type="project" value="InterPro"/>
</dbReference>
<evidence type="ECO:0000259" key="2">
    <source>
        <dbReference type="PROSITE" id="PS50994"/>
    </source>
</evidence>
<dbReference type="InterPro" id="IPR009004">
    <property type="entry name" value="Transposase_Mu_C"/>
</dbReference>
<organism evidence="3 4">
    <name type="scientific">Cysteiniphilum litorale</name>
    <dbReference type="NCBI Taxonomy" id="2056700"/>
    <lineage>
        <taxon>Bacteria</taxon>
        <taxon>Pseudomonadati</taxon>
        <taxon>Pseudomonadota</taxon>
        <taxon>Gammaproteobacteria</taxon>
        <taxon>Thiotrichales</taxon>
        <taxon>Fastidiosibacteraceae</taxon>
        <taxon>Cysteiniphilum</taxon>
    </lineage>
</organism>
<reference evidence="3" key="1">
    <citation type="journal article" date="2014" name="Int. J. Syst. Evol. Microbiol.">
        <title>Complete genome sequence of Corynebacterium casei LMG S-19264T (=DSM 44701T), isolated from a smear-ripened cheese.</title>
        <authorList>
            <consortium name="US DOE Joint Genome Institute (JGI-PGF)"/>
            <person name="Walter F."/>
            <person name="Albersmeier A."/>
            <person name="Kalinowski J."/>
            <person name="Ruckert C."/>
        </authorList>
    </citation>
    <scope>NUCLEOTIDE SEQUENCE</scope>
    <source>
        <strain evidence="3">CGMCC 1.15758</strain>
    </source>
</reference>
<proteinExistence type="predicted"/>
<name>A0A8J3EAJ1_9GAMM</name>
<dbReference type="GO" id="GO:0015074">
    <property type="term" value="P:DNA integration"/>
    <property type="evidence" value="ECO:0007669"/>
    <property type="project" value="InterPro"/>
</dbReference>
<dbReference type="Gene3D" id="2.30.30.130">
    <property type="entry name" value="Transposase, Mu, C-terminal"/>
    <property type="match status" value="1"/>
</dbReference>
<dbReference type="SUPFAM" id="SSF53098">
    <property type="entry name" value="Ribonuclease H-like"/>
    <property type="match status" value="1"/>
</dbReference>
<dbReference type="EMBL" id="BMJS01000081">
    <property type="protein sequence ID" value="GGG08822.1"/>
    <property type="molecule type" value="Genomic_DNA"/>
</dbReference>
<dbReference type="Pfam" id="PF13518">
    <property type="entry name" value="HTH_28"/>
    <property type="match status" value="1"/>
</dbReference>
<dbReference type="AlphaFoldDB" id="A0A8J3EAJ1"/>
<dbReference type="InterPro" id="IPR036397">
    <property type="entry name" value="RNaseH_sf"/>
</dbReference>
<sequence length="481" mass="55714">MKAPTIAELSESQRQDAHKKYQLIEPYLNGSTKLNDLAKNKNIPLRTLNFWLKKYRQEGLHGLARKSRQDKGNTRKCDQNLREVIEGLYFKNPTMSSKNIYIMLEKYCSKNNSKLPSYRTLCRIIDNIPDDIALLNAKGSKIYKQAYDLLHRWSATYPNELWQADHVLIDIEIETRKGILQRPWLTVIMDDFSRGVCGYELSLLSPSSQKTALCLRHAIWRKQDQQWQIFGIPDNLYTDHGSDFTSHHIEQVCIDLKIQLTFSTVGCPRGRGKIERFFRTLNQKLVSSHEMLSTGKLTLEKLNVIIYEFILDYNQQIHSETGYSPIARWQNNGFIPRVADSLDMLDLLLFTEVKPRKVQRDGIKFEGLRYINIALAEYIGESVMIRYNPSDITAIRIYYKDKFLCQAICNDLATEQVSLKDIQKARNTRRNELKKTIKNRKSLVDAVIEASSQKQIEAIPSKDLSGNLSSPPKKIKVYKNE</sequence>
<reference evidence="3" key="2">
    <citation type="submission" date="2020-09" db="EMBL/GenBank/DDBJ databases">
        <authorList>
            <person name="Sun Q."/>
            <person name="Zhou Y."/>
        </authorList>
    </citation>
    <scope>NUCLEOTIDE SEQUENCE</scope>
    <source>
        <strain evidence="3">CGMCC 1.15758</strain>
    </source>
</reference>